<evidence type="ECO:0000256" key="5">
    <source>
        <dbReference type="ARBA" id="ARBA00023254"/>
    </source>
</evidence>
<evidence type="ECO:0000256" key="3">
    <source>
        <dbReference type="ARBA" id="ARBA00022840"/>
    </source>
</evidence>
<dbReference type="SMART" id="SM00533">
    <property type="entry name" value="MUTSd"/>
    <property type="match status" value="1"/>
</dbReference>
<dbReference type="Proteomes" id="UP000307173">
    <property type="component" value="Unassembled WGS sequence"/>
</dbReference>
<dbReference type="STRING" id="52247.A0A4T0X168"/>
<feature type="domain" description="DNA mismatch repair protein MutS core" evidence="7">
    <location>
        <begin position="252"/>
        <end position="582"/>
    </location>
</feature>
<reference evidence="9 10" key="1">
    <citation type="journal article" date="2019" name="Front. Genet.">
        <title>Whole-Genome Sequencing of the Opportunistic Yeast Pathogen Candida inconspicua Uncovers Its Hybrid Origin.</title>
        <authorList>
            <person name="Mixao V."/>
            <person name="Hansen A.P."/>
            <person name="Saus E."/>
            <person name="Boekhout T."/>
            <person name="Lass-Florl C."/>
            <person name="Gabaldon T."/>
        </authorList>
    </citation>
    <scope>NUCLEOTIDE SEQUENCE [LARGE SCALE GENOMIC DNA]</scope>
    <source>
        <strain evidence="9 10">CBS 180</strain>
    </source>
</reference>
<dbReference type="InterPro" id="IPR000432">
    <property type="entry name" value="DNA_mismatch_repair_MutS_C"/>
</dbReference>
<dbReference type="InterPro" id="IPR007696">
    <property type="entry name" value="DNA_mismatch_repair_MutS_core"/>
</dbReference>
<evidence type="ECO:0000313" key="10">
    <source>
        <dbReference type="Proteomes" id="UP000307173"/>
    </source>
</evidence>
<dbReference type="GO" id="GO:0005634">
    <property type="term" value="C:nucleus"/>
    <property type="evidence" value="ECO:0007669"/>
    <property type="project" value="TreeGrafter"/>
</dbReference>
<keyword evidence="5" id="KW-0469">Meiosis</keyword>
<dbReference type="InterPro" id="IPR027417">
    <property type="entry name" value="P-loop_NTPase"/>
</dbReference>
<comment type="similarity">
    <text evidence="1">Belongs to the DNA mismatch repair MutS family.</text>
</comment>
<dbReference type="OrthoDB" id="276261at2759"/>
<dbReference type="InterPro" id="IPR007861">
    <property type="entry name" value="DNA_mismatch_repair_MutS_clamp"/>
</dbReference>
<accession>A0A4T0X168</accession>
<evidence type="ECO:0000256" key="4">
    <source>
        <dbReference type="ARBA" id="ARBA00023125"/>
    </source>
</evidence>
<dbReference type="PIRSF" id="PIRSF005813">
    <property type="entry name" value="MSH2"/>
    <property type="match status" value="1"/>
</dbReference>
<feature type="domain" description="DNA mismatch repair proteins mutS family" evidence="8">
    <location>
        <begin position="604"/>
        <end position="788"/>
    </location>
</feature>
<evidence type="ECO:0000259" key="7">
    <source>
        <dbReference type="SMART" id="SM00533"/>
    </source>
</evidence>
<dbReference type="Gene3D" id="3.30.420.110">
    <property type="entry name" value="MutS, connector domain"/>
    <property type="match status" value="1"/>
</dbReference>
<dbReference type="SUPFAM" id="SSF48334">
    <property type="entry name" value="DNA repair protein MutS, domain III"/>
    <property type="match status" value="1"/>
</dbReference>
<dbReference type="PANTHER" id="PTHR11361">
    <property type="entry name" value="DNA MISMATCH REPAIR PROTEIN MUTS FAMILY MEMBER"/>
    <property type="match status" value="1"/>
</dbReference>
<dbReference type="AlphaFoldDB" id="A0A4T0X168"/>
<dbReference type="GO" id="GO:0006298">
    <property type="term" value="P:mismatch repair"/>
    <property type="evidence" value="ECO:0007669"/>
    <property type="project" value="InterPro"/>
</dbReference>
<organism evidence="9 10">
    <name type="scientific">Pichia inconspicua</name>
    <dbReference type="NCBI Taxonomy" id="52247"/>
    <lineage>
        <taxon>Eukaryota</taxon>
        <taxon>Fungi</taxon>
        <taxon>Dikarya</taxon>
        <taxon>Ascomycota</taxon>
        <taxon>Saccharomycotina</taxon>
        <taxon>Pichiomycetes</taxon>
        <taxon>Pichiales</taxon>
        <taxon>Pichiaceae</taxon>
        <taxon>Pichia</taxon>
    </lineage>
</organism>
<dbReference type="Gene3D" id="1.10.1420.10">
    <property type="match status" value="2"/>
</dbReference>
<dbReference type="Gene3D" id="3.40.50.300">
    <property type="entry name" value="P-loop containing nucleotide triphosphate hydrolases"/>
    <property type="match status" value="1"/>
</dbReference>
<protein>
    <recommendedName>
        <fullName evidence="11">DNA mismatch repair proteins mutS family domain-containing protein</fullName>
    </recommendedName>
</protein>
<comment type="caution">
    <text evidence="9">The sequence shown here is derived from an EMBL/GenBank/DDBJ whole genome shotgun (WGS) entry which is preliminary data.</text>
</comment>
<dbReference type="GO" id="GO:0140664">
    <property type="term" value="F:ATP-dependent DNA damage sensor activity"/>
    <property type="evidence" value="ECO:0007669"/>
    <property type="project" value="InterPro"/>
</dbReference>
<dbReference type="InterPro" id="IPR036678">
    <property type="entry name" value="MutS_con_dom_sf"/>
</dbReference>
<dbReference type="SUPFAM" id="SSF52540">
    <property type="entry name" value="P-loop containing nucleoside triphosphate hydrolases"/>
    <property type="match status" value="1"/>
</dbReference>
<dbReference type="Pfam" id="PF00488">
    <property type="entry name" value="MutS_V"/>
    <property type="match status" value="1"/>
</dbReference>
<evidence type="ECO:0000256" key="2">
    <source>
        <dbReference type="ARBA" id="ARBA00022741"/>
    </source>
</evidence>
<keyword evidence="2" id="KW-0547">Nucleotide-binding</keyword>
<proteinExistence type="inferred from homology"/>
<dbReference type="PANTHER" id="PTHR11361:SF21">
    <property type="entry name" value="MUTS PROTEIN HOMOLOG 4"/>
    <property type="match status" value="1"/>
</dbReference>
<feature type="region of interest" description="Disordered" evidence="6">
    <location>
        <begin position="36"/>
        <end position="56"/>
    </location>
</feature>
<dbReference type="InterPro" id="IPR045076">
    <property type="entry name" value="MutS"/>
</dbReference>
<dbReference type="SMART" id="SM00534">
    <property type="entry name" value="MUTSac"/>
    <property type="match status" value="1"/>
</dbReference>
<sequence length="888" mass="100546">MADKTPIYHSVFGNTSEMLLSNKSAWKPSWAQQDKLNTRELSTRNKSRNNHTRTNSNSVYNGLLTAPNANVTIYCTIIESRSVSPVVGICMINPQLSRLTIIEIPDSPTFVRTINKLNVHMDSNHMHLLLPVSYQKRQSNIVKILEANVEENADICYIPDSAFKIQDDSFRLISNNVKESERESMRVELGHKKLGYAATCACLKYLREQTQSTFVHESFNVKFESCEDSMFISTSAIKDLELIESNMSKDTGKSVSLFKFLNCTLTKMGERLLKNNIRQPLTNKESIILRYEAVNELVSDEEALSDLVLEMKGMIDLDNLFSVLCKKAILNLDAVSDQMINFVLLLKNALITTQSVCDILKPLKSKLISEVRFTFENPDIECALNLISEYINEDCIWVSKPVELRNQKCYAVKVGQNGILDASRQLYKSLVDDILKGIEELGEKYELNLENRYDKNRGFYILVKDMKLSEFDNFENCPFINVIEKGKNIECTTMELMKLNLRVDSVLDEIYLMTEEAVDELVNKCRKFIPTFFLISEAFAILDLICCFATKISNPSYTFTCPEFDGNNIAMKESRHPLLEFIYKSESKHRKVIGNDVTIVRETSRVQIITGPNMSGKSIFIKQFALNVILAQIGMFVPAEYASMKIFKSIFTRLANDTSEPNMSTFSMEMVEMADILHHADMDSLIIIDELGRGTGYNDAMAICLSMIEKIREMRSVCLFVTHFVGIPRVFQNKPGIFELHMSGDGNSDDQFKINPGVNEVTGYGIKLVEDTGLFPKEVVDYARGISDKLKLASAARMVDSEIEGKRNRQTKLILNCYEMLNHVVHNVSESELFDTLAALENEFIEKYDPVGVEEEEAVEGEVEKNGSSDGGGGGGSMDFMELLDLRY</sequence>
<keyword evidence="4" id="KW-0238">DNA-binding</keyword>
<gene>
    <name evidence="9" type="ORF">CANINC_002416</name>
</gene>
<evidence type="ECO:0000313" key="9">
    <source>
        <dbReference type="EMBL" id="TID28543.1"/>
    </source>
</evidence>
<feature type="region of interest" description="Disordered" evidence="6">
    <location>
        <begin position="859"/>
        <end position="878"/>
    </location>
</feature>
<dbReference type="Pfam" id="PF05190">
    <property type="entry name" value="MutS_IV"/>
    <property type="match status" value="1"/>
</dbReference>
<keyword evidence="3" id="KW-0067">ATP-binding</keyword>
<dbReference type="InterPro" id="IPR011184">
    <property type="entry name" value="DNA_mismatch_repair_Msh2"/>
</dbReference>
<dbReference type="GO" id="GO:0030983">
    <property type="term" value="F:mismatched DNA binding"/>
    <property type="evidence" value="ECO:0007669"/>
    <property type="project" value="InterPro"/>
</dbReference>
<name>A0A4T0X168_9ASCO</name>
<keyword evidence="10" id="KW-1185">Reference proteome</keyword>
<dbReference type="Pfam" id="PF05192">
    <property type="entry name" value="MutS_III"/>
    <property type="match status" value="1"/>
</dbReference>
<evidence type="ECO:0008006" key="11">
    <source>
        <dbReference type="Google" id="ProtNLM"/>
    </source>
</evidence>
<dbReference type="EMBL" id="SELW01000391">
    <property type="protein sequence ID" value="TID28543.1"/>
    <property type="molecule type" value="Genomic_DNA"/>
</dbReference>
<dbReference type="InterPro" id="IPR036187">
    <property type="entry name" value="DNA_mismatch_repair_MutS_sf"/>
</dbReference>
<dbReference type="GO" id="GO:0005524">
    <property type="term" value="F:ATP binding"/>
    <property type="evidence" value="ECO:0007669"/>
    <property type="project" value="UniProtKB-KW"/>
</dbReference>
<evidence type="ECO:0000256" key="6">
    <source>
        <dbReference type="SAM" id="MobiDB-lite"/>
    </source>
</evidence>
<evidence type="ECO:0000256" key="1">
    <source>
        <dbReference type="ARBA" id="ARBA00006271"/>
    </source>
</evidence>
<evidence type="ECO:0000259" key="8">
    <source>
        <dbReference type="SMART" id="SM00534"/>
    </source>
</evidence>
<dbReference type="GO" id="GO:0007131">
    <property type="term" value="P:reciprocal meiotic recombination"/>
    <property type="evidence" value="ECO:0007669"/>
    <property type="project" value="TreeGrafter"/>
</dbReference>